<evidence type="ECO:0000313" key="1">
    <source>
        <dbReference type="EMBL" id="KAG0560514.1"/>
    </source>
</evidence>
<name>A0A8T0GQN0_CERPU</name>
<accession>A0A8T0GQN0</accession>
<gene>
    <name evidence="1" type="ORF">KC19_10G186200</name>
</gene>
<dbReference type="EMBL" id="CM026431">
    <property type="protein sequence ID" value="KAG0560514.1"/>
    <property type="molecule type" value="Genomic_DNA"/>
</dbReference>
<protein>
    <submittedName>
        <fullName evidence="1">Uncharacterized protein</fullName>
    </submittedName>
</protein>
<proteinExistence type="predicted"/>
<evidence type="ECO:0000313" key="2">
    <source>
        <dbReference type="Proteomes" id="UP000822688"/>
    </source>
</evidence>
<organism evidence="1 2">
    <name type="scientific">Ceratodon purpureus</name>
    <name type="common">Fire moss</name>
    <name type="synonym">Dicranum purpureum</name>
    <dbReference type="NCBI Taxonomy" id="3225"/>
    <lineage>
        <taxon>Eukaryota</taxon>
        <taxon>Viridiplantae</taxon>
        <taxon>Streptophyta</taxon>
        <taxon>Embryophyta</taxon>
        <taxon>Bryophyta</taxon>
        <taxon>Bryophytina</taxon>
        <taxon>Bryopsida</taxon>
        <taxon>Dicranidae</taxon>
        <taxon>Pseudoditrichales</taxon>
        <taxon>Ditrichaceae</taxon>
        <taxon>Ceratodon</taxon>
    </lineage>
</organism>
<dbReference type="Proteomes" id="UP000822688">
    <property type="component" value="Chromosome 10"/>
</dbReference>
<dbReference type="AlphaFoldDB" id="A0A8T0GQN0"/>
<comment type="caution">
    <text evidence="1">The sequence shown here is derived from an EMBL/GenBank/DDBJ whole genome shotgun (WGS) entry which is preliminary data.</text>
</comment>
<reference evidence="1" key="1">
    <citation type="submission" date="2020-06" db="EMBL/GenBank/DDBJ databases">
        <title>WGS assembly of Ceratodon purpureus strain R40.</title>
        <authorList>
            <person name="Carey S.B."/>
            <person name="Jenkins J."/>
            <person name="Shu S."/>
            <person name="Lovell J.T."/>
            <person name="Sreedasyam A."/>
            <person name="Maumus F."/>
            <person name="Tiley G.P."/>
            <person name="Fernandez-Pozo N."/>
            <person name="Barry K."/>
            <person name="Chen C."/>
            <person name="Wang M."/>
            <person name="Lipzen A."/>
            <person name="Daum C."/>
            <person name="Saski C.A."/>
            <person name="Payton A.C."/>
            <person name="Mcbreen J.C."/>
            <person name="Conrad R.E."/>
            <person name="Kollar L.M."/>
            <person name="Olsson S."/>
            <person name="Huttunen S."/>
            <person name="Landis J.B."/>
            <person name="Wickett N.J."/>
            <person name="Johnson M.G."/>
            <person name="Rensing S.A."/>
            <person name="Grimwood J."/>
            <person name="Schmutz J."/>
            <person name="Mcdaniel S.F."/>
        </authorList>
    </citation>
    <scope>NUCLEOTIDE SEQUENCE</scope>
    <source>
        <strain evidence="1">R40</strain>
    </source>
</reference>
<keyword evidence="2" id="KW-1185">Reference proteome</keyword>
<sequence length="71" mass="7714">MNDQHGPSAGRFVLIVVAPVARRSGMVPGSMLLRPRRVIIAADFISWLVLAIGEAAEITYSEQGDIYMLVS</sequence>